<dbReference type="InterPro" id="IPR000868">
    <property type="entry name" value="Isochorismatase-like_dom"/>
</dbReference>
<dbReference type="SUPFAM" id="SSF52499">
    <property type="entry name" value="Isochorismatase-like hydrolases"/>
    <property type="match status" value="1"/>
</dbReference>
<protein>
    <submittedName>
        <fullName evidence="3">Nicotinamidase-related amidase</fullName>
    </submittedName>
</protein>
<sequence length="223" mass="24411">MEAKMHVWYLEEPEYARHERRRGRRFAYTSLVPERTALIVVDMVPFFVAGSPYCMGILPNIDRLATVVRDAGGTVAWVMPGVVARSDVGDEFFGPERSALYRNSGGTGPLEARIWPDLTVHDGDLLVEKGAASAFFPGRCDLPQRLAERNIDTVVITGTLTNVCCESSARDASTLGLRVIMVADANAARRDQDHNATLHTVYRTFGDVRTTDDVVALVKGAAG</sequence>
<keyword evidence="4" id="KW-1185">Reference proteome</keyword>
<dbReference type="InterPro" id="IPR036380">
    <property type="entry name" value="Isochorismatase-like_sf"/>
</dbReference>
<dbReference type="Proteomes" id="UP000542674">
    <property type="component" value="Unassembled WGS sequence"/>
</dbReference>
<keyword evidence="1" id="KW-0378">Hydrolase</keyword>
<dbReference type="InterPro" id="IPR050272">
    <property type="entry name" value="Isochorismatase-like_hydrls"/>
</dbReference>
<accession>A0A7W7T266</accession>
<evidence type="ECO:0000313" key="3">
    <source>
        <dbReference type="EMBL" id="MBB4965158.1"/>
    </source>
</evidence>
<evidence type="ECO:0000259" key="2">
    <source>
        <dbReference type="Pfam" id="PF00857"/>
    </source>
</evidence>
<dbReference type="Gene3D" id="3.40.50.850">
    <property type="entry name" value="Isochorismatase-like"/>
    <property type="match status" value="1"/>
</dbReference>
<dbReference type="CDD" id="cd00431">
    <property type="entry name" value="cysteine_hydrolases"/>
    <property type="match status" value="1"/>
</dbReference>
<evidence type="ECO:0000256" key="1">
    <source>
        <dbReference type="ARBA" id="ARBA00022801"/>
    </source>
</evidence>
<evidence type="ECO:0000313" key="4">
    <source>
        <dbReference type="Proteomes" id="UP000542674"/>
    </source>
</evidence>
<name>A0A7W7T266_9PSEU</name>
<reference evidence="3 4" key="1">
    <citation type="submission" date="2020-08" db="EMBL/GenBank/DDBJ databases">
        <title>Sequencing the genomes of 1000 actinobacteria strains.</title>
        <authorList>
            <person name="Klenk H.-P."/>
        </authorList>
    </citation>
    <scope>NUCLEOTIDE SEQUENCE [LARGE SCALE GENOMIC DNA]</scope>
    <source>
        <strain evidence="3 4">DSM 45084</strain>
    </source>
</reference>
<organism evidence="3 4">
    <name type="scientific">Saccharothrix violaceirubra</name>
    <dbReference type="NCBI Taxonomy" id="413306"/>
    <lineage>
        <taxon>Bacteria</taxon>
        <taxon>Bacillati</taxon>
        <taxon>Actinomycetota</taxon>
        <taxon>Actinomycetes</taxon>
        <taxon>Pseudonocardiales</taxon>
        <taxon>Pseudonocardiaceae</taxon>
        <taxon>Saccharothrix</taxon>
    </lineage>
</organism>
<dbReference type="Pfam" id="PF00857">
    <property type="entry name" value="Isochorismatase"/>
    <property type="match status" value="1"/>
</dbReference>
<proteinExistence type="predicted"/>
<dbReference type="PANTHER" id="PTHR43540">
    <property type="entry name" value="PEROXYUREIDOACRYLATE/UREIDOACRYLATE AMIDOHYDROLASE-RELATED"/>
    <property type="match status" value="1"/>
</dbReference>
<dbReference type="AlphaFoldDB" id="A0A7W7T266"/>
<dbReference type="PANTHER" id="PTHR43540:SF6">
    <property type="entry name" value="ISOCHORISMATASE-LIKE DOMAIN-CONTAINING PROTEIN"/>
    <property type="match status" value="1"/>
</dbReference>
<dbReference type="RefSeq" id="WP_312865610.1">
    <property type="nucleotide sequence ID" value="NZ_BAABAI010000013.1"/>
</dbReference>
<gene>
    <name evidence="3" type="ORF">F4559_002517</name>
</gene>
<feature type="domain" description="Isochorismatase-like" evidence="2">
    <location>
        <begin position="36"/>
        <end position="213"/>
    </location>
</feature>
<comment type="caution">
    <text evidence="3">The sequence shown here is derived from an EMBL/GenBank/DDBJ whole genome shotgun (WGS) entry which is preliminary data.</text>
</comment>
<dbReference type="EMBL" id="JACHJS010000001">
    <property type="protein sequence ID" value="MBB4965158.1"/>
    <property type="molecule type" value="Genomic_DNA"/>
</dbReference>
<dbReference type="GO" id="GO:0016787">
    <property type="term" value="F:hydrolase activity"/>
    <property type="evidence" value="ECO:0007669"/>
    <property type="project" value="UniProtKB-KW"/>
</dbReference>